<feature type="binding site" evidence="12">
    <location>
        <position position="135"/>
    </location>
    <ligand>
        <name>Ca(2+)</name>
        <dbReference type="ChEBI" id="CHEBI:29108"/>
    </ligand>
</feature>
<evidence type="ECO:0000259" key="15">
    <source>
        <dbReference type="Pfam" id="PF09298"/>
    </source>
</evidence>
<comment type="catalytic activity">
    <reaction evidence="13">
        <text>4-fumarylacetoacetate + H2O = acetoacetate + fumarate + H(+)</text>
        <dbReference type="Rhea" id="RHEA:10244"/>
        <dbReference type="ChEBI" id="CHEBI:13705"/>
        <dbReference type="ChEBI" id="CHEBI:15377"/>
        <dbReference type="ChEBI" id="CHEBI:15378"/>
        <dbReference type="ChEBI" id="CHEBI:18034"/>
        <dbReference type="ChEBI" id="CHEBI:29806"/>
        <dbReference type="EC" id="3.7.1.2"/>
    </reaction>
</comment>
<dbReference type="PANTHER" id="PTHR43069:SF2">
    <property type="entry name" value="FUMARYLACETOACETASE"/>
    <property type="match status" value="1"/>
</dbReference>
<feature type="binding site" evidence="11">
    <location>
        <position position="151"/>
    </location>
    <ligand>
        <name>substrate</name>
    </ligand>
</feature>
<feature type="binding site" evidence="11">
    <location>
        <position position="250"/>
    </location>
    <ligand>
        <name>substrate</name>
    </ligand>
</feature>
<evidence type="ECO:0000256" key="1">
    <source>
        <dbReference type="ARBA" id="ARBA00004782"/>
    </source>
</evidence>
<dbReference type="AlphaFoldDB" id="A0A427YKH2"/>
<dbReference type="InterPro" id="IPR011234">
    <property type="entry name" value="Fumarylacetoacetase-like_C"/>
</dbReference>
<evidence type="ECO:0000256" key="11">
    <source>
        <dbReference type="PIRSR" id="PIRSR605959-2"/>
    </source>
</evidence>
<comment type="similarity">
    <text evidence="2 13">Belongs to the FAH family.</text>
</comment>
<feature type="binding site" evidence="12">
    <location>
        <position position="267"/>
    </location>
    <ligand>
        <name>Mg(2+)</name>
        <dbReference type="ChEBI" id="CHEBI:18420"/>
    </ligand>
</feature>
<dbReference type="FunFam" id="3.90.850.10:FF:000009">
    <property type="entry name" value="Fumarylacetoacetase"/>
    <property type="match status" value="1"/>
</dbReference>
<reference evidence="16 17" key="1">
    <citation type="submission" date="2018-11" db="EMBL/GenBank/DDBJ databases">
        <title>Genome sequence of Saitozyma podzolica DSM 27192.</title>
        <authorList>
            <person name="Aliyu H."/>
            <person name="Gorte O."/>
            <person name="Ochsenreither K."/>
        </authorList>
    </citation>
    <scope>NUCLEOTIDE SEQUENCE [LARGE SCALE GENOMIC DNA]</scope>
    <source>
        <strain evidence="16 17">DSM 27192</strain>
    </source>
</reference>
<keyword evidence="9 13" id="KW-0585">Phenylalanine catabolism</keyword>
<feature type="binding site" evidence="12">
    <location>
        <position position="209"/>
    </location>
    <ligand>
        <name>Ca(2+)</name>
        <dbReference type="ChEBI" id="CHEBI:29108"/>
    </ligand>
</feature>
<dbReference type="Pfam" id="PF09298">
    <property type="entry name" value="FAA_hydrolase_N"/>
    <property type="match status" value="1"/>
</dbReference>
<dbReference type="InterPro" id="IPR015377">
    <property type="entry name" value="Fumarylacetoacetase_N"/>
</dbReference>
<dbReference type="GO" id="GO:1902000">
    <property type="term" value="P:homogentisate catabolic process"/>
    <property type="evidence" value="ECO:0007669"/>
    <property type="project" value="TreeGrafter"/>
</dbReference>
<evidence type="ECO:0000256" key="5">
    <source>
        <dbReference type="ARBA" id="ARBA00022801"/>
    </source>
</evidence>
<feature type="domain" description="Fumarylacetoacetase-like C-terminal" evidence="14">
    <location>
        <begin position="141"/>
        <end position="423"/>
    </location>
</feature>
<gene>
    <name evidence="16" type="ORF">EHS25_008963</name>
</gene>
<evidence type="ECO:0000256" key="8">
    <source>
        <dbReference type="ARBA" id="ARBA00022878"/>
    </source>
</evidence>
<dbReference type="Gene3D" id="3.90.850.10">
    <property type="entry name" value="Fumarylacetoacetase-like, C-terminal domain"/>
    <property type="match status" value="1"/>
</dbReference>
<dbReference type="STRING" id="1890683.A0A427YKH2"/>
<feature type="binding site" evidence="12">
    <location>
        <position position="243"/>
    </location>
    <ligand>
        <name>Mg(2+)</name>
        <dbReference type="ChEBI" id="CHEBI:18420"/>
    </ligand>
</feature>
<dbReference type="UniPathway" id="UPA00139">
    <property type="reaction ID" value="UER00341"/>
</dbReference>
<dbReference type="GO" id="GO:0004334">
    <property type="term" value="F:fumarylacetoacetase activity"/>
    <property type="evidence" value="ECO:0007669"/>
    <property type="project" value="UniProtKB-UniRule"/>
</dbReference>
<name>A0A427YKH2_9TREE</name>
<evidence type="ECO:0000256" key="10">
    <source>
        <dbReference type="PIRSR" id="PIRSR605959-1"/>
    </source>
</evidence>
<evidence type="ECO:0000313" key="16">
    <source>
        <dbReference type="EMBL" id="RSH91594.1"/>
    </source>
</evidence>
<dbReference type="EC" id="3.7.1.2" evidence="3 13"/>
<accession>A0A427YKH2</accession>
<evidence type="ECO:0000256" key="6">
    <source>
        <dbReference type="ARBA" id="ARBA00022837"/>
    </source>
</evidence>
<keyword evidence="7 12" id="KW-0460">Magnesium</keyword>
<dbReference type="EMBL" id="RSCD01000007">
    <property type="protein sequence ID" value="RSH91594.1"/>
    <property type="molecule type" value="Genomic_DNA"/>
</dbReference>
<dbReference type="GO" id="GO:0046872">
    <property type="term" value="F:metal ion binding"/>
    <property type="evidence" value="ECO:0007669"/>
    <property type="project" value="UniProtKB-UniRule"/>
</dbReference>
<dbReference type="SUPFAM" id="SSF56529">
    <property type="entry name" value="FAH"/>
    <property type="match status" value="1"/>
</dbReference>
<keyword evidence="5 13" id="KW-0378">Hydrolase</keyword>
<dbReference type="OrthoDB" id="411064at2759"/>
<dbReference type="Proteomes" id="UP000279259">
    <property type="component" value="Unassembled WGS sequence"/>
</dbReference>
<dbReference type="GO" id="GO:0006572">
    <property type="term" value="P:L-tyrosine catabolic process"/>
    <property type="evidence" value="ECO:0007669"/>
    <property type="project" value="UniProtKB-UniRule"/>
</dbReference>
<feature type="binding site" evidence="12">
    <location>
        <position position="243"/>
    </location>
    <ligand>
        <name>Ca(2+)</name>
        <dbReference type="ChEBI" id="CHEBI:29108"/>
    </ligand>
</feature>
<evidence type="ECO:0000313" key="17">
    <source>
        <dbReference type="Proteomes" id="UP000279259"/>
    </source>
</evidence>
<evidence type="ECO:0000259" key="14">
    <source>
        <dbReference type="Pfam" id="PF01557"/>
    </source>
</evidence>
<dbReference type="Gene3D" id="2.30.30.230">
    <property type="entry name" value="Fumarylacetoacetase, N-terminal domain"/>
    <property type="match status" value="1"/>
</dbReference>
<evidence type="ECO:0000256" key="9">
    <source>
        <dbReference type="ARBA" id="ARBA00023232"/>
    </source>
</evidence>
<feature type="domain" description="Fumarylacetoacetase N-terminal" evidence="15">
    <location>
        <begin position="18"/>
        <end position="127"/>
    </location>
</feature>
<dbReference type="GO" id="GO:0006559">
    <property type="term" value="P:L-phenylalanine catabolic process"/>
    <property type="evidence" value="ECO:0007669"/>
    <property type="project" value="UniProtKB-UniRule"/>
</dbReference>
<evidence type="ECO:0000256" key="13">
    <source>
        <dbReference type="RuleBase" id="RU366008"/>
    </source>
</evidence>
<dbReference type="InterPro" id="IPR036462">
    <property type="entry name" value="Fumarylacetoacetase_N_sf"/>
</dbReference>
<keyword evidence="17" id="KW-1185">Reference proteome</keyword>
<dbReference type="NCBIfam" id="TIGR01266">
    <property type="entry name" value="fum_ac_acetase"/>
    <property type="match status" value="1"/>
</dbReference>
<comment type="pathway">
    <text evidence="1 13">Amino-acid degradation; L-phenylalanine degradation; acetoacetate and fumarate from L-phenylalanine: step 6/6.</text>
</comment>
<feature type="binding site" evidence="11">
    <location>
        <position position="254"/>
    </location>
    <ligand>
        <name>substrate</name>
    </ligand>
</feature>
<feature type="binding site" evidence="11">
    <location>
        <position position="361"/>
    </location>
    <ligand>
        <name>substrate</name>
    </ligand>
</feature>
<comment type="cofactor">
    <cofactor evidence="13">
        <name>Mg(2+)</name>
        <dbReference type="ChEBI" id="CHEBI:18420"/>
    </cofactor>
    <cofactor evidence="13">
        <name>Ca(2+)</name>
        <dbReference type="ChEBI" id="CHEBI:29108"/>
    </cofactor>
</comment>
<keyword evidence="4 12" id="KW-0479">Metal-binding</keyword>
<evidence type="ECO:0000256" key="2">
    <source>
        <dbReference type="ARBA" id="ARBA00010211"/>
    </source>
</evidence>
<evidence type="ECO:0000256" key="4">
    <source>
        <dbReference type="ARBA" id="ARBA00022723"/>
    </source>
</evidence>
<evidence type="ECO:0000256" key="12">
    <source>
        <dbReference type="PIRSR" id="PIRSR605959-3"/>
    </source>
</evidence>
<feature type="active site" description="Proton acceptor" evidence="10">
    <location>
        <position position="142"/>
    </location>
</feature>
<keyword evidence="8 13" id="KW-0828">Tyrosine catabolism</keyword>
<keyword evidence="6 12" id="KW-0106">Calcium</keyword>
<feature type="binding site" evidence="11">
    <location>
        <position position="137"/>
    </location>
    <ligand>
        <name>substrate</name>
    </ligand>
</feature>
<evidence type="ECO:0000256" key="7">
    <source>
        <dbReference type="ARBA" id="ARBA00022842"/>
    </source>
</evidence>
<dbReference type="InterPro" id="IPR005959">
    <property type="entry name" value="Fumarylacetoacetase"/>
</dbReference>
<dbReference type="Pfam" id="PF01557">
    <property type="entry name" value="FAA_hydrolase"/>
    <property type="match status" value="1"/>
</dbReference>
<feature type="binding site" evidence="12">
    <location>
        <position position="263"/>
    </location>
    <ligand>
        <name>Mg(2+)</name>
        <dbReference type="ChEBI" id="CHEBI:18420"/>
    </ligand>
</feature>
<organism evidence="16 17">
    <name type="scientific">Saitozyma podzolica</name>
    <dbReference type="NCBI Taxonomy" id="1890683"/>
    <lineage>
        <taxon>Eukaryota</taxon>
        <taxon>Fungi</taxon>
        <taxon>Dikarya</taxon>
        <taxon>Basidiomycota</taxon>
        <taxon>Agaricomycotina</taxon>
        <taxon>Tremellomycetes</taxon>
        <taxon>Tremellales</taxon>
        <taxon>Trimorphomycetaceae</taxon>
        <taxon>Saitozyma</taxon>
    </lineage>
</organism>
<dbReference type="InterPro" id="IPR036663">
    <property type="entry name" value="Fumarylacetoacetase_C_sf"/>
</dbReference>
<proteinExistence type="inferred from homology"/>
<protein>
    <recommendedName>
        <fullName evidence="3 13">Fumarylacetoacetase</fullName>
        <ecNumber evidence="3 13">3.7.1.2</ecNumber>
    </recommendedName>
    <alternativeName>
        <fullName evidence="13">Fumarylacetoacetate hydrolase</fullName>
    </alternativeName>
</protein>
<comment type="caution">
    <text evidence="16">The sequence shown here is derived from an EMBL/GenBank/DDBJ whole genome shotgun (WGS) entry which is preliminary data.</text>
</comment>
<evidence type="ECO:0000256" key="3">
    <source>
        <dbReference type="ARBA" id="ARBA00012094"/>
    </source>
</evidence>
<feature type="binding site" evidence="12">
    <location>
        <position position="211"/>
    </location>
    <ligand>
        <name>Ca(2+)</name>
        <dbReference type="ChEBI" id="CHEBI:29108"/>
    </ligand>
</feature>
<dbReference type="SUPFAM" id="SSF63433">
    <property type="entry name" value="Fumarylacetoacetate hydrolase, FAH, N-terminal domain"/>
    <property type="match status" value="1"/>
</dbReference>
<dbReference type="PANTHER" id="PTHR43069">
    <property type="entry name" value="FUMARYLACETOACETASE"/>
    <property type="match status" value="1"/>
</dbReference>
<sequence length="428" mass="46753">MSSPSWLNIHPESPFSLANLPFGIISQQSSVARRAAVAVGDYAIDLLQLSQGRVFDDEPQLKEHSGVFSEPTLNAFAALGRCLHQQYRLFIRDLLLEETSKPTLLKGNPELQRRAILPLQDVITHVPMAIGDYTDFYAGINHAYNVGVLFRGPDNALQPNYLHLPVGYHGRASSIQVSGAPVYRPKGQMLPAPGAKTPVFASSKKLDIELELAAFVCKNNDQGMPIPVNDAHNHIFGYVLMNDWSARDIQAWEYVPLGPFNSKNFATTISPWVVLADALEPFRTSLPGAPGNGKLLPYLQQGNADIGFDIQLTVDLVVERQVFRISECNAQHLCFSFEQMLAHHTITGCPMRTGDLIGSGTISGKDETSLGSLLEMTKNGQEPINPGMGLTRMFLEDGDEIVLNGFAGRSGGRVGFGDCRGRIAPART</sequence>